<keyword evidence="7" id="KW-0325">Glycoprotein</keyword>
<organism evidence="12 13">
    <name type="scientific">Phialemonium atrogriseum</name>
    <dbReference type="NCBI Taxonomy" id="1093897"/>
    <lineage>
        <taxon>Eukaryota</taxon>
        <taxon>Fungi</taxon>
        <taxon>Dikarya</taxon>
        <taxon>Ascomycota</taxon>
        <taxon>Pezizomycotina</taxon>
        <taxon>Sordariomycetes</taxon>
        <taxon>Sordariomycetidae</taxon>
        <taxon>Cephalothecales</taxon>
        <taxon>Cephalothecaceae</taxon>
        <taxon>Phialemonium</taxon>
    </lineage>
</organism>
<evidence type="ECO:0000256" key="1">
    <source>
        <dbReference type="ARBA" id="ARBA00008780"/>
    </source>
</evidence>
<evidence type="ECO:0000256" key="5">
    <source>
        <dbReference type="ARBA" id="ARBA00022963"/>
    </source>
</evidence>
<evidence type="ECO:0000256" key="2">
    <source>
        <dbReference type="ARBA" id="ARBA00013274"/>
    </source>
</evidence>
<dbReference type="SUPFAM" id="SSF52151">
    <property type="entry name" value="FabD/lysophospholipase-like"/>
    <property type="match status" value="1"/>
</dbReference>
<evidence type="ECO:0000256" key="6">
    <source>
        <dbReference type="ARBA" id="ARBA00023098"/>
    </source>
</evidence>
<keyword evidence="5 9" id="KW-0442">Lipid degradation</keyword>
<name>A0AAJ0BYZ6_9PEZI</name>
<gene>
    <name evidence="12" type="ORF">QBC33DRAFT_492196</name>
</gene>
<keyword evidence="6 9" id="KW-0443">Lipid metabolism</keyword>
<dbReference type="CDD" id="cd07203">
    <property type="entry name" value="cPLA2_Fungal_PLB"/>
    <property type="match status" value="1"/>
</dbReference>
<dbReference type="PANTHER" id="PTHR10728:SF33">
    <property type="entry name" value="LYSOPHOSPHOLIPASE 1-RELATED"/>
    <property type="match status" value="1"/>
</dbReference>
<evidence type="ECO:0000256" key="7">
    <source>
        <dbReference type="ARBA" id="ARBA00023180"/>
    </source>
</evidence>
<sequence length="661" mass="70210">MLLHALIPLSLLQAVLASAGLSDLTARSSSLSSGKQVAVDIAYYAHRALPNTPSGDYAPAIVSCPSARPTVRAASALSRNETEWLPLRRNRTVAPMIDFLKRANIPDFDVESYINKAASSNISALPNIAIAVSGGGYRALMNGAGFLKAADSRTPGSTDSGGIGGLLQSATYLAGLSGGGWLVGSIFANNFSSVESLQLDPHVWQFSSSIFQGPKESGISLFNTAAYWGDVADQVSSKADAGFETSITDYWGRALSYQLVNDTDGGPAYTFSSIALTPDFEQGQTPFPILVADGRAPGEFIVSLNATNFEFNPFEMGSFDPTVFGFVPTRYLASNFSGGKIPSSGHCVEGFDQFGFVMGTSSSLFNQFLLQNLSSLDIPRPVVSTIEAVLKVLGRDNNDIAQYLPNPFLDWNNDTNPYSSSLELSLVDGGEDLQNIPLTPLVQPIRHVDVIFAVDSSADTQYNWPNATALRATYERSLSPMANGTAFPAIPDANTFVNLGLNNRPTFFGCDASNFTADRPVPPLIVYLPNAPYTSLSNVSTFDPSYPRAQRDDIILNAYNAATQGNGTLDADWPSCLACAALSRGLARAGTPVPARCADCFARYCWNGTLDAREPAGAYEPPFKIGDRTTSSKSGAAGAGEGGMGRLVLGLVVGVVAWLFV</sequence>
<evidence type="ECO:0000259" key="11">
    <source>
        <dbReference type="PROSITE" id="PS51210"/>
    </source>
</evidence>
<dbReference type="Gene3D" id="3.40.1090.10">
    <property type="entry name" value="Cytosolic phospholipase A2 catalytic domain"/>
    <property type="match status" value="1"/>
</dbReference>
<dbReference type="GO" id="GO:0004622">
    <property type="term" value="F:phosphatidylcholine lysophospholipase activity"/>
    <property type="evidence" value="ECO:0007669"/>
    <property type="project" value="UniProtKB-EC"/>
</dbReference>
<dbReference type="PANTHER" id="PTHR10728">
    <property type="entry name" value="CYTOSOLIC PHOSPHOLIPASE A2"/>
    <property type="match status" value="1"/>
</dbReference>
<dbReference type="InterPro" id="IPR016035">
    <property type="entry name" value="Acyl_Trfase/lysoPLipase"/>
</dbReference>
<keyword evidence="13" id="KW-1185">Reference proteome</keyword>
<dbReference type="EC" id="3.1.1.5" evidence="2 10"/>
<comment type="similarity">
    <text evidence="1 10">Belongs to the lysophospholipase family.</text>
</comment>
<dbReference type="GO" id="GO:0005783">
    <property type="term" value="C:endoplasmic reticulum"/>
    <property type="evidence" value="ECO:0007669"/>
    <property type="project" value="TreeGrafter"/>
</dbReference>
<dbReference type="EMBL" id="MU839009">
    <property type="protein sequence ID" value="KAK1767064.1"/>
    <property type="molecule type" value="Genomic_DNA"/>
</dbReference>
<feature type="signal peptide" evidence="10">
    <location>
        <begin position="1"/>
        <end position="17"/>
    </location>
</feature>
<reference evidence="12" key="1">
    <citation type="submission" date="2023-06" db="EMBL/GenBank/DDBJ databases">
        <title>Genome-scale phylogeny and comparative genomics of the fungal order Sordariales.</title>
        <authorList>
            <consortium name="Lawrence Berkeley National Laboratory"/>
            <person name="Hensen N."/>
            <person name="Bonometti L."/>
            <person name="Westerberg I."/>
            <person name="Brannstrom I.O."/>
            <person name="Guillou S."/>
            <person name="Cros-Aarteil S."/>
            <person name="Calhoun S."/>
            <person name="Haridas S."/>
            <person name="Kuo A."/>
            <person name="Mondo S."/>
            <person name="Pangilinan J."/>
            <person name="Riley R."/>
            <person name="Labutti K."/>
            <person name="Andreopoulos B."/>
            <person name="Lipzen A."/>
            <person name="Chen C."/>
            <person name="Yanf M."/>
            <person name="Daum C."/>
            <person name="Ng V."/>
            <person name="Clum A."/>
            <person name="Steindorff A."/>
            <person name="Ohm R."/>
            <person name="Martin F."/>
            <person name="Silar P."/>
            <person name="Natvig D."/>
            <person name="Lalanne C."/>
            <person name="Gautier V."/>
            <person name="Ament-Velasquez S.L."/>
            <person name="Kruys A."/>
            <person name="Hutchinson M.I."/>
            <person name="Powell A.J."/>
            <person name="Barry K."/>
            <person name="Miller A.N."/>
            <person name="Grigoriev I.V."/>
            <person name="Debuchy R."/>
            <person name="Gladieux P."/>
            <person name="Thoren M.H."/>
            <person name="Johannesson H."/>
        </authorList>
    </citation>
    <scope>NUCLEOTIDE SEQUENCE</scope>
    <source>
        <strain evidence="12">8032-3</strain>
    </source>
</reference>
<dbReference type="Proteomes" id="UP001244011">
    <property type="component" value="Unassembled WGS sequence"/>
</dbReference>
<evidence type="ECO:0000256" key="9">
    <source>
        <dbReference type="PROSITE-ProRule" id="PRU00555"/>
    </source>
</evidence>
<evidence type="ECO:0000313" key="12">
    <source>
        <dbReference type="EMBL" id="KAK1767064.1"/>
    </source>
</evidence>
<comment type="caution">
    <text evidence="12">The sequence shown here is derived from an EMBL/GenBank/DDBJ whole genome shotgun (WGS) entry which is preliminary data.</text>
</comment>
<dbReference type="InterPro" id="IPR002642">
    <property type="entry name" value="LysoPLipase_cat_dom"/>
</dbReference>
<dbReference type="RefSeq" id="XP_060283277.1">
    <property type="nucleotide sequence ID" value="XM_060425492.1"/>
</dbReference>
<protein>
    <recommendedName>
        <fullName evidence="2 10">Lysophospholipase</fullName>
        <ecNumber evidence="2 10">3.1.1.5</ecNumber>
    </recommendedName>
</protein>
<dbReference type="PROSITE" id="PS51210">
    <property type="entry name" value="PLA2C"/>
    <property type="match status" value="1"/>
</dbReference>
<dbReference type="GO" id="GO:0046475">
    <property type="term" value="P:glycerophospholipid catabolic process"/>
    <property type="evidence" value="ECO:0007669"/>
    <property type="project" value="TreeGrafter"/>
</dbReference>
<evidence type="ECO:0000256" key="8">
    <source>
        <dbReference type="ARBA" id="ARBA00049531"/>
    </source>
</evidence>
<dbReference type="GeneID" id="85308679"/>
<dbReference type="FunFam" id="3.40.1090.10:FF:000010">
    <property type="entry name" value="Lysophospholipase"/>
    <property type="match status" value="1"/>
</dbReference>
<evidence type="ECO:0000256" key="10">
    <source>
        <dbReference type="RuleBase" id="RU362103"/>
    </source>
</evidence>
<dbReference type="Pfam" id="PF01735">
    <property type="entry name" value="PLA2_B"/>
    <property type="match status" value="1"/>
</dbReference>
<dbReference type="GO" id="GO:0005829">
    <property type="term" value="C:cytosol"/>
    <property type="evidence" value="ECO:0007669"/>
    <property type="project" value="TreeGrafter"/>
</dbReference>
<keyword evidence="3 10" id="KW-0732">Signal</keyword>
<evidence type="ECO:0000313" key="13">
    <source>
        <dbReference type="Proteomes" id="UP001244011"/>
    </source>
</evidence>
<dbReference type="SMART" id="SM00022">
    <property type="entry name" value="PLAc"/>
    <property type="match status" value="1"/>
</dbReference>
<feature type="domain" description="PLA2c" evidence="11">
    <location>
        <begin position="63"/>
        <end position="611"/>
    </location>
</feature>
<comment type="catalytic activity">
    <reaction evidence="8 10">
        <text>a 1-acyl-sn-glycero-3-phosphocholine + H2O = sn-glycerol 3-phosphocholine + a fatty acid + H(+)</text>
        <dbReference type="Rhea" id="RHEA:15177"/>
        <dbReference type="ChEBI" id="CHEBI:15377"/>
        <dbReference type="ChEBI" id="CHEBI:15378"/>
        <dbReference type="ChEBI" id="CHEBI:16870"/>
        <dbReference type="ChEBI" id="CHEBI:28868"/>
        <dbReference type="ChEBI" id="CHEBI:58168"/>
        <dbReference type="EC" id="3.1.1.5"/>
    </reaction>
</comment>
<dbReference type="GO" id="GO:0004623">
    <property type="term" value="F:phospholipase A2 activity"/>
    <property type="evidence" value="ECO:0007669"/>
    <property type="project" value="TreeGrafter"/>
</dbReference>
<keyword evidence="4 9" id="KW-0378">Hydrolase</keyword>
<evidence type="ECO:0000256" key="3">
    <source>
        <dbReference type="ARBA" id="ARBA00022729"/>
    </source>
</evidence>
<dbReference type="AlphaFoldDB" id="A0AAJ0BYZ6"/>
<evidence type="ECO:0000256" key="4">
    <source>
        <dbReference type="ARBA" id="ARBA00022801"/>
    </source>
</evidence>
<proteinExistence type="inferred from homology"/>
<feature type="chain" id="PRO_5042313974" description="Lysophospholipase" evidence="10">
    <location>
        <begin position="18"/>
        <end position="661"/>
    </location>
</feature>
<accession>A0AAJ0BYZ6</accession>